<feature type="transmembrane region" description="Helical" evidence="1">
    <location>
        <begin position="97"/>
        <end position="127"/>
    </location>
</feature>
<proteinExistence type="predicted"/>
<keyword evidence="1" id="KW-0812">Transmembrane</keyword>
<sequence length="195" mass="21952">TKGDHKEMGEATKRLGELCAWVPVLLTLALVAWSAFAFAITAIMQLPSSARTERVIVGVLYAIVLALWTATYVRLIATLPGRPRRLQSSDEVTLDLNLHWVVLVFISGVFGVVLLVFGALHLVYILTNKTTIESMERARRYRINNAHESSEAFDPRSTSAISRYGLNIFDVGARENWCAVMGRDWRYWFLPVHST</sequence>
<accession>A0AAD5SV32</accession>
<protein>
    <recommendedName>
        <fullName evidence="4">Protein S-acyltransferase</fullName>
    </recommendedName>
</protein>
<feature type="non-terminal residue" evidence="2">
    <location>
        <position position="1"/>
    </location>
</feature>
<gene>
    <name evidence="2" type="ORF">HK100_004685</name>
</gene>
<dbReference type="Proteomes" id="UP001211907">
    <property type="component" value="Unassembled WGS sequence"/>
</dbReference>
<comment type="caution">
    <text evidence="2">The sequence shown here is derived from an EMBL/GenBank/DDBJ whole genome shotgun (WGS) entry which is preliminary data.</text>
</comment>
<keyword evidence="1" id="KW-1133">Transmembrane helix</keyword>
<evidence type="ECO:0000256" key="1">
    <source>
        <dbReference type="SAM" id="Phobius"/>
    </source>
</evidence>
<keyword evidence="3" id="KW-1185">Reference proteome</keyword>
<keyword evidence="1" id="KW-0472">Membrane</keyword>
<evidence type="ECO:0000313" key="3">
    <source>
        <dbReference type="Proteomes" id="UP001211907"/>
    </source>
</evidence>
<name>A0AAD5SV32_9FUNG</name>
<evidence type="ECO:0008006" key="4">
    <source>
        <dbReference type="Google" id="ProtNLM"/>
    </source>
</evidence>
<dbReference type="AlphaFoldDB" id="A0AAD5SV32"/>
<feature type="transmembrane region" description="Helical" evidence="1">
    <location>
        <begin position="20"/>
        <end position="43"/>
    </location>
</feature>
<evidence type="ECO:0000313" key="2">
    <source>
        <dbReference type="EMBL" id="KAJ3100626.1"/>
    </source>
</evidence>
<dbReference type="EMBL" id="JADGJH010002270">
    <property type="protein sequence ID" value="KAJ3100626.1"/>
    <property type="molecule type" value="Genomic_DNA"/>
</dbReference>
<reference evidence="2" key="1">
    <citation type="submission" date="2020-05" db="EMBL/GenBank/DDBJ databases">
        <title>Phylogenomic resolution of chytrid fungi.</title>
        <authorList>
            <person name="Stajich J.E."/>
            <person name="Amses K."/>
            <person name="Simmons R."/>
            <person name="Seto K."/>
            <person name="Myers J."/>
            <person name="Bonds A."/>
            <person name="Quandt C.A."/>
            <person name="Barry K."/>
            <person name="Liu P."/>
            <person name="Grigoriev I."/>
            <person name="Longcore J.E."/>
            <person name="James T.Y."/>
        </authorList>
    </citation>
    <scope>NUCLEOTIDE SEQUENCE</scope>
    <source>
        <strain evidence="2">JEL0513</strain>
    </source>
</reference>
<feature type="transmembrane region" description="Helical" evidence="1">
    <location>
        <begin position="55"/>
        <end position="77"/>
    </location>
</feature>
<organism evidence="2 3">
    <name type="scientific">Physocladia obscura</name>
    <dbReference type="NCBI Taxonomy" id="109957"/>
    <lineage>
        <taxon>Eukaryota</taxon>
        <taxon>Fungi</taxon>
        <taxon>Fungi incertae sedis</taxon>
        <taxon>Chytridiomycota</taxon>
        <taxon>Chytridiomycota incertae sedis</taxon>
        <taxon>Chytridiomycetes</taxon>
        <taxon>Chytridiales</taxon>
        <taxon>Chytriomycetaceae</taxon>
        <taxon>Physocladia</taxon>
    </lineage>
</organism>
<feature type="non-terminal residue" evidence="2">
    <location>
        <position position="195"/>
    </location>
</feature>